<evidence type="ECO:0000256" key="3">
    <source>
        <dbReference type="ARBA" id="ARBA00022679"/>
    </source>
</evidence>
<dbReference type="AlphaFoldDB" id="A0A9X0YHT7"/>
<dbReference type="InterPro" id="IPR019734">
    <property type="entry name" value="TPR_rpt"/>
</dbReference>
<evidence type="ECO:0000256" key="7">
    <source>
        <dbReference type="SAM" id="Phobius"/>
    </source>
</evidence>
<keyword evidence="7" id="KW-1133">Transmembrane helix</keyword>
<dbReference type="SUPFAM" id="SSF55874">
    <property type="entry name" value="ATPase domain of HSP90 chaperone/DNA topoisomerase II/histidine kinase"/>
    <property type="match status" value="1"/>
</dbReference>
<feature type="domain" description="Histidine kinase" evidence="8">
    <location>
        <begin position="566"/>
        <end position="651"/>
    </location>
</feature>
<dbReference type="PROSITE" id="PS50005">
    <property type="entry name" value="TPR"/>
    <property type="match status" value="1"/>
</dbReference>
<dbReference type="PANTHER" id="PTHR24421">
    <property type="entry name" value="NITRATE/NITRITE SENSOR PROTEIN NARX-RELATED"/>
    <property type="match status" value="1"/>
</dbReference>
<evidence type="ECO:0000313" key="11">
    <source>
        <dbReference type="Proteomes" id="UP001138672"/>
    </source>
</evidence>
<dbReference type="InterPro" id="IPR005467">
    <property type="entry name" value="His_kinase_dom"/>
</dbReference>
<dbReference type="InterPro" id="IPR003594">
    <property type="entry name" value="HATPase_dom"/>
</dbReference>
<keyword evidence="3" id="KW-0808">Transferase</keyword>
<protein>
    <recommendedName>
        <fullName evidence="2">histidine kinase</fullName>
        <ecNumber evidence="2">2.7.13.3</ecNumber>
    </recommendedName>
</protein>
<keyword evidence="7" id="KW-0812">Transmembrane</keyword>
<evidence type="ECO:0000259" key="8">
    <source>
        <dbReference type="PROSITE" id="PS50109"/>
    </source>
</evidence>
<dbReference type="GO" id="GO:0000160">
    <property type="term" value="P:phosphorelay signal transduction system"/>
    <property type="evidence" value="ECO:0007669"/>
    <property type="project" value="UniProtKB-KW"/>
</dbReference>
<feature type="transmembrane region" description="Helical" evidence="7">
    <location>
        <begin position="397"/>
        <end position="417"/>
    </location>
</feature>
<comment type="caution">
    <text evidence="9">The sequence shown here is derived from an EMBL/GenBank/DDBJ whole genome shotgun (WGS) entry which is preliminary data.</text>
</comment>
<evidence type="ECO:0000313" key="10">
    <source>
        <dbReference type="EMBL" id="MDQ0333937.1"/>
    </source>
</evidence>
<dbReference type="EMBL" id="JAUSUU010000001">
    <property type="protein sequence ID" value="MDQ0333937.1"/>
    <property type="molecule type" value="Genomic_DNA"/>
</dbReference>
<keyword evidence="12" id="KW-1185">Reference proteome</keyword>
<evidence type="ECO:0000256" key="4">
    <source>
        <dbReference type="ARBA" id="ARBA00022777"/>
    </source>
</evidence>
<dbReference type="InterPro" id="IPR036890">
    <property type="entry name" value="HATPase_C_sf"/>
</dbReference>
<evidence type="ECO:0000256" key="6">
    <source>
        <dbReference type="PROSITE-ProRule" id="PRU00339"/>
    </source>
</evidence>
<dbReference type="OrthoDB" id="977000at2"/>
<keyword evidence="5" id="KW-0902">Two-component regulatory system</keyword>
<dbReference type="PROSITE" id="PS50109">
    <property type="entry name" value="HIS_KIN"/>
    <property type="match status" value="1"/>
</dbReference>
<evidence type="ECO:0000256" key="1">
    <source>
        <dbReference type="ARBA" id="ARBA00000085"/>
    </source>
</evidence>
<keyword evidence="6" id="KW-0802">TPR repeat</keyword>
<dbReference type="RefSeq" id="WP_057782318.1">
    <property type="nucleotide sequence ID" value="NZ_JAGGJQ010000002.1"/>
</dbReference>
<dbReference type="Proteomes" id="UP001231587">
    <property type="component" value="Unassembled WGS sequence"/>
</dbReference>
<comment type="catalytic activity">
    <reaction evidence="1">
        <text>ATP + protein L-histidine = ADP + protein N-phospho-L-histidine.</text>
        <dbReference type="EC" id="2.7.13.3"/>
    </reaction>
</comment>
<dbReference type="Pfam" id="PF13424">
    <property type="entry name" value="TPR_12"/>
    <property type="match status" value="1"/>
</dbReference>
<keyword evidence="7" id="KW-0472">Membrane</keyword>
<evidence type="ECO:0000313" key="12">
    <source>
        <dbReference type="Proteomes" id="UP001231587"/>
    </source>
</evidence>
<dbReference type="GO" id="GO:0004673">
    <property type="term" value="F:protein histidine kinase activity"/>
    <property type="evidence" value="ECO:0007669"/>
    <property type="project" value="UniProtKB-EC"/>
</dbReference>
<dbReference type="InterPro" id="IPR011990">
    <property type="entry name" value="TPR-like_helical_dom_sf"/>
</dbReference>
<dbReference type="Gene3D" id="1.25.40.10">
    <property type="entry name" value="Tetratricopeptide repeat domain"/>
    <property type="match status" value="1"/>
</dbReference>
<dbReference type="PROSITE" id="PS50293">
    <property type="entry name" value="TPR_REGION"/>
    <property type="match status" value="1"/>
</dbReference>
<feature type="repeat" description="TPR" evidence="6">
    <location>
        <begin position="173"/>
        <end position="206"/>
    </location>
</feature>
<dbReference type="EC" id="2.7.13.3" evidence="2"/>
<evidence type="ECO:0000313" key="9">
    <source>
        <dbReference type="EMBL" id="MBP1839160.1"/>
    </source>
</evidence>
<reference evidence="9" key="1">
    <citation type="submission" date="2021-03" db="EMBL/GenBank/DDBJ databases">
        <title>Genomic Encyclopedia of Type Strains, Phase IV (KMG-IV): sequencing the most valuable type-strain genomes for metagenomic binning, comparative biology and taxonomic classification.</title>
        <authorList>
            <person name="Goeker M."/>
        </authorList>
    </citation>
    <scope>NUCLEOTIDE SEQUENCE</scope>
    <source>
        <strain evidence="9">DSM 15523</strain>
        <strain evidence="10 12">DSM 16476</strain>
    </source>
</reference>
<organism evidence="9 11">
    <name type="scientific">Formosa algae</name>
    <dbReference type="NCBI Taxonomy" id="225843"/>
    <lineage>
        <taxon>Bacteria</taxon>
        <taxon>Pseudomonadati</taxon>
        <taxon>Bacteroidota</taxon>
        <taxon>Flavobacteriia</taxon>
        <taxon>Flavobacteriales</taxon>
        <taxon>Flavobacteriaceae</taxon>
        <taxon>Formosa</taxon>
    </lineage>
</organism>
<dbReference type="SUPFAM" id="SSF48452">
    <property type="entry name" value="TPR-like"/>
    <property type="match status" value="1"/>
</dbReference>
<dbReference type="Proteomes" id="UP001138672">
    <property type="component" value="Unassembled WGS sequence"/>
</dbReference>
<dbReference type="CDD" id="cd16917">
    <property type="entry name" value="HATPase_UhpB-NarQ-NarX-like"/>
    <property type="match status" value="1"/>
</dbReference>
<dbReference type="EMBL" id="JAGGJQ010000002">
    <property type="protein sequence ID" value="MBP1839160.1"/>
    <property type="molecule type" value="Genomic_DNA"/>
</dbReference>
<name>A0A9X0YHT7_9FLAO</name>
<accession>A0A9X0YHT7</accession>
<evidence type="ECO:0000256" key="2">
    <source>
        <dbReference type="ARBA" id="ARBA00012438"/>
    </source>
</evidence>
<dbReference type="Gene3D" id="3.30.565.10">
    <property type="entry name" value="Histidine kinase-like ATPase, C-terminal domain"/>
    <property type="match status" value="1"/>
</dbReference>
<gene>
    <name evidence="9" type="ORF">J2Z56_001066</name>
    <name evidence="10" type="ORF">J2Z57_000359</name>
</gene>
<keyword evidence="4 9" id="KW-0418">Kinase</keyword>
<proteinExistence type="predicted"/>
<dbReference type="Pfam" id="PF02518">
    <property type="entry name" value="HATPase_c"/>
    <property type="match status" value="1"/>
</dbReference>
<dbReference type="InterPro" id="IPR050482">
    <property type="entry name" value="Sensor_HK_TwoCompSys"/>
</dbReference>
<dbReference type="PANTHER" id="PTHR24421:SF10">
    <property type="entry name" value="NITRATE_NITRITE SENSOR PROTEIN NARQ"/>
    <property type="match status" value="1"/>
</dbReference>
<dbReference type="SMART" id="SM00028">
    <property type="entry name" value="TPR"/>
    <property type="match status" value="2"/>
</dbReference>
<sequence length="651" mass="76127">MVAQAKQLDSINLLLEKASNSELYTYNQRFTFTIQSERLAYDLKIDSLILKSQIYLAALYEEEHMYELFLKTNSFNIRQAKRMDDLKSLANIYAIRGNYFYSRQSDSSYYYYDKAEKIYNTLNDAFNRSVMLLSIAIIQKNEKDFVGSEVSSFQGIQLLDSFPPQDKIIRKKAYLYNNLGLVYDQLEQYDDAIDYHNKALELKRNIEGDNKNTIDNSLNNLAMAYKNSGNYNIALSYYEDVLSTPELRQRRPDFYALVLDNYAHTRYLSNNEIDLPDLFLEALHICDSIGARYNSIIINQHLAQFYNDKNQKDSAKYYAHVAKDISNEYHNDDLLKSLLLLSEIESDSEAVKYYKEYIQLNDSLQKVERSIRNKFTRISYETKEIELKNARITRERLLFMLLSLVLLVSSFLIYIIVTQRSKNKSLEFKQLQQHANEEIYNLMLSQQDKIDEARTLEKRRISEELHDGILGRLFGTRLSLDSLNTSKDDQAIKSRSNYIEELKAIELEIRKVSHDLNIDFVANSGYIDIIKTLLEKQSSAYNLMCHLKYEDKINWDNISNKTKIHFYRIIQEALQNTYKHAEANNIYINFYTKETDICLDIEDDGIGFDFSKSKKGIGLKNMTSRVHEIEGFLLVKSEKNKGTILSIRTPI</sequence>
<evidence type="ECO:0000256" key="5">
    <source>
        <dbReference type="ARBA" id="ARBA00023012"/>
    </source>
</evidence>